<proteinExistence type="predicted"/>
<name>A0A098EPZ9_9BACL</name>
<protein>
    <submittedName>
        <fullName evidence="1">Uncharacterized protein</fullName>
    </submittedName>
</protein>
<dbReference type="RefSeq" id="WP_052653986.1">
    <property type="nucleotide sequence ID" value="NZ_CCXS01000001.1"/>
</dbReference>
<accession>A0A098EPZ9</accession>
<organism evidence="1 2">
    <name type="scientific">Planococcus massiliensis</name>
    <dbReference type="NCBI Taxonomy" id="1499687"/>
    <lineage>
        <taxon>Bacteria</taxon>
        <taxon>Bacillati</taxon>
        <taxon>Bacillota</taxon>
        <taxon>Bacilli</taxon>
        <taxon>Bacillales</taxon>
        <taxon>Caryophanaceae</taxon>
        <taxon>Planococcus</taxon>
    </lineage>
</organism>
<evidence type="ECO:0000313" key="2">
    <source>
        <dbReference type="Proteomes" id="UP000043699"/>
    </source>
</evidence>
<dbReference type="STRING" id="1499687.BN1080_03393"/>
<gene>
    <name evidence="1" type="ORF">BN1080_03393</name>
</gene>
<keyword evidence="2" id="KW-1185">Reference proteome</keyword>
<dbReference type="OrthoDB" id="2454050at2"/>
<sequence length="161" mass="18502">MLQTPFGIVIVEVEPKDLMEVNFHVVELKTKGRYLIEAEVRTEYVQEIRFICRFTPIIAIADTDIETGEWLELKSWMSGELKMCIGTVDDSWLQQSRNVKLSAMEYLGNGLSVTIKGIRPSEPFTLPFGVAWKQIVDVEKDNFEVWVEAQPVSIYEDLKNT</sequence>
<dbReference type="EMBL" id="CCXS01000001">
    <property type="protein sequence ID" value="CEG24368.1"/>
    <property type="molecule type" value="Genomic_DNA"/>
</dbReference>
<dbReference type="AlphaFoldDB" id="A0A098EPZ9"/>
<dbReference type="Proteomes" id="UP000043699">
    <property type="component" value="Unassembled WGS sequence"/>
</dbReference>
<reference evidence="1 2" key="1">
    <citation type="submission" date="2014-09" db="EMBL/GenBank/DDBJ databases">
        <authorList>
            <person name="Urmite Genomes Urmite Genomes"/>
        </authorList>
    </citation>
    <scope>NUCLEOTIDE SEQUENCE [LARGE SCALE GENOMIC DNA]</scope>
    <source>
        <strain evidence="1 2">ES2</strain>
    </source>
</reference>
<evidence type="ECO:0000313" key="1">
    <source>
        <dbReference type="EMBL" id="CEG24368.1"/>
    </source>
</evidence>